<name>A0A7J7YYJ5_PIPKU</name>
<accession>A0A7J7YYJ5</accession>
<dbReference type="Proteomes" id="UP000558488">
    <property type="component" value="Unassembled WGS sequence"/>
</dbReference>
<comment type="caution">
    <text evidence="1">The sequence shown here is derived from an EMBL/GenBank/DDBJ whole genome shotgun (WGS) entry which is preliminary data.</text>
</comment>
<reference evidence="1 2" key="1">
    <citation type="journal article" date="2020" name="Nature">
        <title>Six reference-quality genomes reveal evolution of bat adaptations.</title>
        <authorList>
            <person name="Jebb D."/>
            <person name="Huang Z."/>
            <person name="Pippel M."/>
            <person name="Hughes G.M."/>
            <person name="Lavrichenko K."/>
            <person name="Devanna P."/>
            <person name="Winkler S."/>
            <person name="Jermiin L.S."/>
            <person name="Skirmuntt E.C."/>
            <person name="Katzourakis A."/>
            <person name="Burkitt-Gray L."/>
            <person name="Ray D.A."/>
            <person name="Sullivan K.A.M."/>
            <person name="Roscito J.G."/>
            <person name="Kirilenko B.M."/>
            <person name="Davalos L.M."/>
            <person name="Corthals A.P."/>
            <person name="Power M.L."/>
            <person name="Jones G."/>
            <person name="Ransome R.D."/>
            <person name="Dechmann D.K.N."/>
            <person name="Locatelli A.G."/>
            <person name="Puechmaille S.J."/>
            <person name="Fedrigo O."/>
            <person name="Jarvis E.D."/>
            <person name="Hiller M."/>
            <person name="Vernes S.C."/>
            <person name="Myers E.W."/>
            <person name="Teeling E.C."/>
        </authorList>
    </citation>
    <scope>NUCLEOTIDE SEQUENCE [LARGE SCALE GENOMIC DNA]</scope>
    <source>
        <strain evidence="1">MPipKuh1</strain>
        <tissue evidence="1">Flight muscle</tissue>
    </source>
</reference>
<organism evidence="1 2">
    <name type="scientific">Pipistrellus kuhlii</name>
    <name type="common">Kuhl's pipistrelle</name>
    <dbReference type="NCBI Taxonomy" id="59472"/>
    <lineage>
        <taxon>Eukaryota</taxon>
        <taxon>Metazoa</taxon>
        <taxon>Chordata</taxon>
        <taxon>Craniata</taxon>
        <taxon>Vertebrata</taxon>
        <taxon>Euteleostomi</taxon>
        <taxon>Mammalia</taxon>
        <taxon>Eutheria</taxon>
        <taxon>Laurasiatheria</taxon>
        <taxon>Chiroptera</taxon>
        <taxon>Yangochiroptera</taxon>
        <taxon>Vespertilionidae</taxon>
        <taxon>Pipistrellus</taxon>
    </lineage>
</organism>
<gene>
    <name evidence="1" type="ORF">mPipKuh1_009922</name>
</gene>
<dbReference type="EMBL" id="JACAGB010000004">
    <property type="protein sequence ID" value="KAF6366520.1"/>
    <property type="molecule type" value="Genomic_DNA"/>
</dbReference>
<evidence type="ECO:0000313" key="2">
    <source>
        <dbReference type="Proteomes" id="UP000558488"/>
    </source>
</evidence>
<protein>
    <submittedName>
        <fullName evidence="1">Uncharacterized protein</fullName>
    </submittedName>
</protein>
<sequence>MEGLTSHSAAVWLGQPEKGYFSLSYLCVGPKGVSCSGTNLWKLPGKTGQSILILEFKFNWVLHSMFNIRLLGVASIRFSDIKHRNEHSLFSCANLKALPIFKNIHIYGQEESLQFLLIEESLS</sequence>
<dbReference type="AlphaFoldDB" id="A0A7J7YYJ5"/>
<evidence type="ECO:0000313" key="1">
    <source>
        <dbReference type="EMBL" id="KAF6366520.1"/>
    </source>
</evidence>
<keyword evidence="2" id="KW-1185">Reference proteome</keyword>
<proteinExistence type="predicted"/>